<dbReference type="InterPro" id="IPR013974">
    <property type="entry name" value="SAF"/>
</dbReference>
<dbReference type="Gene3D" id="3.90.1210.10">
    <property type="entry name" value="Antifreeze-like/N-acetylneuraminic acid synthase C-terminal domain"/>
    <property type="match status" value="1"/>
</dbReference>
<feature type="domain" description="SAF" evidence="1">
    <location>
        <begin position="59"/>
        <end position="121"/>
    </location>
</feature>
<protein>
    <submittedName>
        <fullName evidence="2">Flp pilus assembly protein CpaB</fullName>
    </submittedName>
</protein>
<keyword evidence="3" id="KW-1185">Reference proteome</keyword>
<dbReference type="NCBIfam" id="TIGR03177">
    <property type="entry name" value="pilus_cpaB"/>
    <property type="match status" value="1"/>
</dbReference>
<name>A0ABU2BZE7_9ACTN</name>
<evidence type="ECO:0000259" key="1">
    <source>
        <dbReference type="SMART" id="SM00858"/>
    </source>
</evidence>
<dbReference type="RefSeq" id="WP_310304555.1">
    <property type="nucleotide sequence ID" value="NZ_BAAAPS010000005.1"/>
</dbReference>
<proteinExistence type="predicted"/>
<dbReference type="EMBL" id="JAVDYG010000001">
    <property type="protein sequence ID" value="MDR7363767.1"/>
    <property type="molecule type" value="Genomic_DNA"/>
</dbReference>
<gene>
    <name evidence="2" type="ORF">J2S63_003320</name>
</gene>
<sequence length="225" mass="22671">MAPSTPPTTSPTGPLASSSVRRRLHRFVVLRRRWLAAGLACLAVLVGLRGTDPPPPPTRSVVVAARDLPGGGALGAGDLVVRRLPADAVPSGATAVVADLAGRTLAAPVRAGEVLTDRRFVAPSLVAGYPGLVAVPVRVAEAGVLRLLRPGDSVDVLAAPVQGAGRAWVVAPDAQVVTVPDEDTGRASSVEAVGGGLVVLAVPPEQVESLVAAAGSRLLTVTWSG</sequence>
<dbReference type="Pfam" id="PF08666">
    <property type="entry name" value="SAF"/>
    <property type="match status" value="1"/>
</dbReference>
<reference evidence="2 3" key="1">
    <citation type="submission" date="2023-07" db="EMBL/GenBank/DDBJ databases">
        <title>Sequencing the genomes of 1000 actinobacteria strains.</title>
        <authorList>
            <person name="Klenk H.-P."/>
        </authorList>
    </citation>
    <scope>NUCLEOTIDE SEQUENCE [LARGE SCALE GENOMIC DNA]</scope>
    <source>
        <strain evidence="2 3">DSM 19426</strain>
    </source>
</reference>
<dbReference type="CDD" id="cd11614">
    <property type="entry name" value="SAF_CpaB_FlgA_like"/>
    <property type="match status" value="1"/>
</dbReference>
<dbReference type="SMART" id="SM00858">
    <property type="entry name" value="SAF"/>
    <property type="match status" value="1"/>
</dbReference>
<dbReference type="Pfam" id="PF16976">
    <property type="entry name" value="RcpC"/>
    <property type="match status" value="1"/>
</dbReference>
<evidence type="ECO:0000313" key="2">
    <source>
        <dbReference type="EMBL" id="MDR7363767.1"/>
    </source>
</evidence>
<evidence type="ECO:0000313" key="3">
    <source>
        <dbReference type="Proteomes" id="UP001183648"/>
    </source>
</evidence>
<dbReference type="InterPro" id="IPR017592">
    <property type="entry name" value="Pilus_assmbl_Flp-typ_CpaB"/>
</dbReference>
<accession>A0ABU2BZE7</accession>
<comment type="caution">
    <text evidence="2">The sequence shown here is derived from an EMBL/GenBank/DDBJ whole genome shotgun (WGS) entry which is preliminary data.</text>
</comment>
<dbReference type="Proteomes" id="UP001183648">
    <property type="component" value="Unassembled WGS sequence"/>
</dbReference>
<dbReference type="InterPro" id="IPR031571">
    <property type="entry name" value="RcpC_dom"/>
</dbReference>
<organism evidence="2 3">
    <name type="scientific">Nocardioides marmoribigeumensis</name>
    <dbReference type="NCBI Taxonomy" id="433649"/>
    <lineage>
        <taxon>Bacteria</taxon>
        <taxon>Bacillati</taxon>
        <taxon>Actinomycetota</taxon>
        <taxon>Actinomycetes</taxon>
        <taxon>Propionibacteriales</taxon>
        <taxon>Nocardioidaceae</taxon>
        <taxon>Nocardioides</taxon>
    </lineage>
</organism>